<dbReference type="OMA" id="ADCANEM"/>
<feature type="region of interest" description="Disordered" evidence="1">
    <location>
        <begin position="1"/>
        <end position="30"/>
    </location>
</feature>
<accession>B0W090</accession>
<dbReference type="HOGENOM" id="CLU_453582_0_0_1"/>
<dbReference type="AlphaFoldDB" id="B0W090"/>
<feature type="compositionally biased region" description="Low complexity" evidence="1">
    <location>
        <begin position="239"/>
        <end position="250"/>
    </location>
</feature>
<sequence length="553" mass="59648">MGCASSSPLINGGGPGGIVESAKETATKTANDVLHAGESAIHGQSHNWKPHESATRGNLMGNCDWPTGNAPKSSAHVGEQVKGAVQNVANEIEGVLGGKKSTKEDSDHMNDSEHPQINGNDSSDFKIIPLKDKQASLDENMENMKNNMLTKAQSFGDEADKMADDIMKETEDLIRDAETGIADCANEMTTRITSSEDGTIEILNLEEPEIERILDNDPKCPPTPEATMNSLLSSSDGGATESETADSAATVVEAKQRDAASGTGAASVLPTCQQRKPEGGEADDGTAGSSSHGEPPTNDAEDTQLNFGEDEEGEYFDDDDDPDLTPAERRRRSRIHHFTFKLNSIELSIIEEKTDEDSNRQSPEDAFLRSMISGQEGKPEAPSSPLRLEDRKDPEGQAAPAGESVDSEGNIINESEGAGHVEEENSSEISLKGFEDVERMLEKMPSTARLNRMLTRFYSFDQPRDREDDEGSDEDGEFPRRKISLREFKAKMSSMTALDGFDESGSDEEGPGEGDEPDEADDGEDGDVDAAIDELLAESIPNGEEVEEMNGKD</sequence>
<feature type="compositionally biased region" description="Basic and acidic residues" evidence="1">
    <location>
        <begin position="101"/>
        <end position="114"/>
    </location>
</feature>
<feature type="compositionally biased region" description="Polar residues" evidence="1">
    <location>
        <begin position="226"/>
        <end position="237"/>
    </location>
</feature>
<name>B0W090_CULQU</name>
<organism>
    <name type="scientific">Culex quinquefasciatus</name>
    <name type="common">Southern house mosquito</name>
    <name type="synonym">Culex pungens</name>
    <dbReference type="NCBI Taxonomy" id="7176"/>
    <lineage>
        <taxon>Eukaryota</taxon>
        <taxon>Metazoa</taxon>
        <taxon>Ecdysozoa</taxon>
        <taxon>Arthropoda</taxon>
        <taxon>Hexapoda</taxon>
        <taxon>Insecta</taxon>
        <taxon>Pterygota</taxon>
        <taxon>Neoptera</taxon>
        <taxon>Endopterygota</taxon>
        <taxon>Diptera</taxon>
        <taxon>Nematocera</taxon>
        <taxon>Culicoidea</taxon>
        <taxon>Culicidae</taxon>
        <taxon>Culicinae</taxon>
        <taxon>Culicini</taxon>
        <taxon>Culex</taxon>
        <taxon>Culex</taxon>
    </lineage>
</organism>
<reference evidence="2" key="1">
    <citation type="submission" date="2007-03" db="EMBL/GenBank/DDBJ databases">
        <title>Annotation of Culex pipiens quinquefasciatus.</title>
        <authorList>
            <consortium name="The Broad Institute Genome Sequencing Platform"/>
            <person name="Atkinson P.W."/>
            <person name="Hemingway J."/>
            <person name="Christensen B.M."/>
            <person name="Higgs S."/>
            <person name="Kodira C."/>
            <person name="Hannick L."/>
            <person name="Megy K."/>
            <person name="O'Leary S."/>
            <person name="Pearson M."/>
            <person name="Haas B.J."/>
            <person name="Mauceli E."/>
            <person name="Wortman J.R."/>
            <person name="Lee N.H."/>
            <person name="Guigo R."/>
            <person name="Stanke M."/>
            <person name="Alvarado L."/>
            <person name="Amedeo P."/>
            <person name="Antoine C.H."/>
            <person name="Arensburger P."/>
            <person name="Bidwell S.L."/>
            <person name="Crawford M."/>
            <person name="Camaro F."/>
            <person name="Devon K."/>
            <person name="Engels R."/>
            <person name="Hammond M."/>
            <person name="Howarth C."/>
            <person name="Koehrsen M."/>
            <person name="Lawson D."/>
            <person name="Montgomery P."/>
            <person name="Nene V."/>
            <person name="Nusbaum C."/>
            <person name="Puiu D."/>
            <person name="Romero-Severson J."/>
            <person name="Severson D.W."/>
            <person name="Shumway M."/>
            <person name="Sisk P."/>
            <person name="Stolte C."/>
            <person name="Zeng Q."/>
            <person name="Eisenstadt E."/>
            <person name="Fraser-Liggett C."/>
            <person name="Strausberg R."/>
            <person name="Galagan J."/>
            <person name="Birren B."/>
            <person name="Collins F.H."/>
        </authorList>
    </citation>
    <scope>NUCLEOTIDE SEQUENCE [LARGE SCALE GENOMIC DNA]</scope>
    <source>
        <strain evidence="2">JHB</strain>
    </source>
</reference>
<feature type="compositionally biased region" description="Basic and acidic residues" evidence="1">
    <location>
        <begin position="351"/>
        <end position="367"/>
    </location>
</feature>
<feature type="region of interest" description="Disordered" evidence="1">
    <location>
        <begin position="493"/>
        <end position="553"/>
    </location>
</feature>
<feature type="compositionally biased region" description="Acidic residues" evidence="1">
    <location>
        <begin position="500"/>
        <end position="536"/>
    </location>
</feature>
<evidence type="ECO:0000256" key="1">
    <source>
        <dbReference type="SAM" id="MobiDB-lite"/>
    </source>
</evidence>
<feature type="region of interest" description="Disordered" evidence="1">
    <location>
        <begin position="351"/>
        <end position="430"/>
    </location>
</feature>
<dbReference type="VEuPathDB" id="VectorBase:CQUJHB001385"/>
<dbReference type="VEuPathDB" id="VectorBase:CPIJ000454"/>
<feature type="region of interest" description="Disordered" evidence="1">
    <location>
        <begin position="210"/>
        <end position="337"/>
    </location>
</feature>
<feature type="compositionally biased region" description="Acidic residues" evidence="1">
    <location>
        <begin position="544"/>
        <end position="553"/>
    </location>
</feature>
<feature type="compositionally biased region" description="Acidic residues" evidence="1">
    <location>
        <begin position="467"/>
        <end position="476"/>
    </location>
</feature>
<feature type="region of interest" description="Disordered" evidence="1">
    <location>
        <begin position="97"/>
        <end position="123"/>
    </location>
</feature>
<evidence type="ECO:0000313" key="3">
    <source>
        <dbReference type="EnsemblMetazoa" id="CPIJ000454-PA"/>
    </source>
</evidence>
<dbReference type="OrthoDB" id="7786524at2759"/>
<feature type="compositionally biased region" description="Acidic residues" evidence="1">
    <location>
        <begin position="308"/>
        <end position="323"/>
    </location>
</feature>
<reference evidence="3" key="2">
    <citation type="submission" date="2021-02" db="UniProtKB">
        <authorList>
            <consortium name="EnsemblMetazoa"/>
        </authorList>
    </citation>
    <scope>IDENTIFICATION</scope>
    <source>
        <strain evidence="3">JHB</strain>
    </source>
</reference>
<dbReference type="VEuPathDB" id="VectorBase:CQUJHB002405"/>
<keyword evidence="4" id="KW-1185">Reference proteome</keyword>
<evidence type="ECO:0000313" key="2">
    <source>
        <dbReference type="EMBL" id="EDS39629.1"/>
    </source>
</evidence>
<feature type="region of interest" description="Disordered" evidence="1">
    <location>
        <begin position="457"/>
        <end position="481"/>
    </location>
</feature>
<evidence type="ECO:0000313" key="4">
    <source>
        <dbReference type="Proteomes" id="UP000002320"/>
    </source>
</evidence>
<dbReference type="Proteomes" id="UP000002320">
    <property type="component" value="Unassembled WGS sequence"/>
</dbReference>
<gene>
    <name evidence="3" type="primary">6031306</name>
    <name evidence="2" type="ORF">CpipJ_CPIJ000454</name>
</gene>
<dbReference type="EMBL" id="DS231817">
    <property type="protein sequence ID" value="EDS39629.1"/>
    <property type="molecule type" value="Genomic_DNA"/>
</dbReference>
<proteinExistence type="predicted"/>
<dbReference type="InParanoid" id="B0W090"/>
<dbReference type="EnsemblMetazoa" id="CPIJ000454-RA">
    <property type="protein sequence ID" value="CPIJ000454-PA"/>
    <property type="gene ID" value="CPIJ000454"/>
</dbReference>
<protein>
    <submittedName>
        <fullName evidence="2 3">Uncharacterized protein</fullName>
    </submittedName>
</protein>
<dbReference type="KEGG" id="cqu:CpipJ_CPIJ000454"/>
<dbReference type="eggNOG" id="ENOG502TFHK">
    <property type="taxonomic scope" value="Eukaryota"/>
</dbReference>